<feature type="transmembrane region" description="Helical" evidence="1">
    <location>
        <begin position="35"/>
        <end position="63"/>
    </location>
</feature>
<organism evidence="2">
    <name type="scientific">Athelia psychrophila</name>
    <dbReference type="NCBI Taxonomy" id="1759441"/>
    <lineage>
        <taxon>Eukaryota</taxon>
        <taxon>Fungi</taxon>
        <taxon>Dikarya</taxon>
        <taxon>Basidiomycota</taxon>
        <taxon>Agaricomycotina</taxon>
        <taxon>Agaricomycetes</taxon>
        <taxon>Agaricomycetidae</taxon>
        <taxon>Atheliales</taxon>
        <taxon>Atheliaceae</taxon>
        <taxon>Athelia</taxon>
    </lineage>
</organism>
<reference evidence="2" key="1">
    <citation type="journal article" date="2016" name="Mol. Biol. Evol.">
        <title>Comparative Genomics of Early-Diverging Mushroom-Forming Fungi Provides Insights into the Origins of Lignocellulose Decay Capabilities.</title>
        <authorList>
            <person name="Nagy L.G."/>
            <person name="Riley R."/>
            <person name="Tritt A."/>
            <person name="Adam C."/>
            <person name="Daum C."/>
            <person name="Floudas D."/>
            <person name="Sun H."/>
            <person name="Yadav J.S."/>
            <person name="Pangilinan J."/>
            <person name="Larsson K.H."/>
            <person name="Matsuura K."/>
            <person name="Barry K."/>
            <person name="Labutti K."/>
            <person name="Kuo R."/>
            <person name="Ohm R.A."/>
            <person name="Bhattacharya S.S."/>
            <person name="Shirouzu T."/>
            <person name="Yoshinaga Y."/>
            <person name="Martin F.M."/>
            <person name="Grigoriev I.V."/>
            <person name="Hibbett D.S."/>
        </authorList>
    </citation>
    <scope>NUCLEOTIDE SEQUENCE [LARGE SCALE GENOMIC DNA]</scope>
    <source>
        <strain evidence="2">CBS 109695</strain>
    </source>
</reference>
<name>A0A166J4I4_9AGAM</name>
<sequence>MISLSHPVSSKYHHHPPTFLYFLFKLANDKEDASVAVAFFYGFMAAMAVALAYVCALGVWSIVNGDLAGWADRALAMHLASQPPRRGRRAVVSREQDDIVVQSIAEQAALYEKARQILANDEYNPPERDELLGGVLTSAAEVRLSPVFQENFRLTTNGGGLLIGHSSEPQERYRARKHQCQCVVYLHDGETKQSSRTSLPFNAPAFIIYSSFSWALNLILLSLSRSLLIHIRSVLNPSLSSRSRLPARRGCSKRRSSLGGAAKSAKTVTFRDWSVIQIDTPRCKLSQGLTMDAGKVGVYRISRDSMAQWIESYHWSKLFLGVAEFSSVNG</sequence>
<proteinExistence type="predicted"/>
<accession>A0A166J4I4</accession>
<gene>
    <name evidence="2" type="ORF">FIBSPDRAFT_932191</name>
</gene>
<dbReference type="AlphaFoldDB" id="A0A166J4I4"/>
<evidence type="ECO:0000256" key="1">
    <source>
        <dbReference type="SAM" id="Phobius"/>
    </source>
</evidence>
<protein>
    <submittedName>
        <fullName evidence="2">Uncharacterized protein</fullName>
    </submittedName>
</protein>
<evidence type="ECO:0000313" key="2">
    <source>
        <dbReference type="EMBL" id="KZP20493.1"/>
    </source>
</evidence>
<keyword evidence="1" id="KW-0812">Transmembrane</keyword>
<keyword evidence="1" id="KW-0472">Membrane</keyword>
<feature type="transmembrane region" description="Helical" evidence="1">
    <location>
        <begin position="203"/>
        <end position="223"/>
    </location>
</feature>
<keyword evidence="1" id="KW-1133">Transmembrane helix</keyword>
<dbReference type="EMBL" id="KV417554">
    <property type="protein sequence ID" value="KZP20493.1"/>
    <property type="molecule type" value="Genomic_DNA"/>
</dbReference>